<name>A0A151MMW7_ALLMI</name>
<gene>
    <name evidence="1" type="ORF">Y1Q_0023612</name>
</gene>
<comment type="caution">
    <text evidence="1">The sequence shown here is derived from an EMBL/GenBank/DDBJ whole genome shotgun (WGS) entry which is preliminary data.</text>
</comment>
<evidence type="ECO:0000313" key="1">
    <source>
        <dbReference type="EMBL" id="KYO25803.1"/>
    </source>
</evidence>
<sequence>MTVVLLLTPHVKRERECSASKGDCSSGAGDCVHHVALKDPQKIGRKSPSACLPFLESWAFALPTSTVSAS</sequence>
<proteinExistence type="predicted"/>
<evidence type="ECO:0000313" key="2">
    <source>
        <dbReference type="Proteomes" id="UP000050525"/>
    </source>
</evidence>
<dbReference type="EMBL" id="AKHW03005669">
    <property type="protein sequence ID" value="KYO25803.1"/>
    <property type="molecule type" value="Genomic_DNA"/>
</dbReference>
<reference evidence="1 2" key="1">
    <citation type="journal article" date="2012" name="Genome Biol.">
        <title>Sequencing three crocodilian genomes to illuminate the evolution of archosaurs and amniotes.</title>
        <authorList>
            <person name="St John J.A."/>
            <person name="Braun E.L."/>
            <person name="Isberg S.R."/>
            <person name="Miles L.G."/>
            <person name="Chong A.Y."/>
            <person name="Gongora J."/>
            <person name="Dalzell P."/>
            <person name="Moran C."/>
            <person name="Bed'hom B."/>
            <person name="Abzhanov A."/>
            <person name="Burgess S.C."/>
            <person name="Cooksey A.M."/>
            <person name="Castoe T.A."/>
            <person name="Crawford N.G."/>
            <person name="Densmore L.D."/>
            <person name="Drew J.C."/>
            <person name="Edwards S.V."/>
            <person name="Faircloth B.C."/>
            <person name="Fujita M.K."/>
            <person name="Greenwold M.J."/>
            <person name="Hoffmann F.G."/>
            <person name="Howard J.M."/>
            <person name="Iguchi T."/>
            <person name="Janes D.E."/>
            <person name="Khan S.Y."/>
            <person name="Kohno S."/>
            <person name="de Koning A.J."/>
            <person name="Lance S.L."/>
            <person name="McCarthy F.M."/>
            <person name="McCormack J.E."/>
            <person name="Merchant M.E."/>
            <person name="Peterson D.G."/>
            <person name="Pollock D.D."/>
            <person name="Pourmand N."/>
            <person name="Raney B.J."/>
            <person name="Roessler K.A."/>
            <person name="Sanford J.R."/>
            <person name="Sawyer R.H."/>
            <person name="Schmidt C.J."/>
            <person name="Triplett E.W."/>
            <person name="Tuberville T.D."/>
            <person name="Venegas-Anaya M."/>
            <person name="Howard J.T."/>
            <person name="Jarvis E.D."/>
            <person name="Guillette L.J.Jr."/>
            <person name="Glenn T.C."/>
            <person name="Green R.E."/>
            <person name="Ray D.A."/>
        </authorList>
    </citation>
    <scope>NUCLEOTIDE SEQUENCE [LARGE SCALE GENOMIC DNA]</scope>
    <source>
        <strain evidence="1">KSC_2009_1</strain>
    </source>
</reference>
<protein>
    <submittedName>
        <fullName evidence="1">Uncharacterized protein</fullName>
    </submittedName>
</protein>
<accession>A0A151MMW7</accession>
<organism evidence="1 2">
    <name type="scientific">Alligator mississippiensis</name>
    <name type="common">American alligator</name>
    <dbReference type="NCBI Taxonomy" id="8496"/>
    <lineage>
        <taxon>Eukaryota</taxon>
        <taxon>Metazoa</taxon>
        <taxon>Chordata</taxon>
        <taxon>Craniata</taxon>
        <taxon>Vertebrata</taxon>
        <taxon>Euteleostomi</taxon>
        <taxon>Archelosauria</taxon>
        <taxon>Archosauria</taxon>
        <taxon>Crocodylia</taxon>
        <taxon>Alligatoridae</taxon>
        <taxon>Alligatorinae</taxon>
        <taxon>Alligator</taxon>
    </lineage>
</organism>
<dbReference type="Proteomes" id="UP000050525">
    <property type="component" value="Unassembled WGS sequence"/>
</dbReference>
<keyword evidence="2" id="KW-1185">Reference proteome</keyword>
<dbReference type="AlphaFoldDB" id="A0A151MMW7"/>